<evidence type="ECO:0000256" key="3">
    <source>
        <dbReference type="ARBA" id="ARBA00022679"/>
    </source>
</evidence>
<dbReference type="SUPFAM" id="SSF53448">
    <property type="entry name" value="Nucleotide-diphospho-sugar transferases"/>
    <property type="match status" value="1"/>
</dbReference>
<evidence type="ECO:0000256" key="7">
    <source>
        <dbReference type="SAM" id="MobiDB-lite"/>
    </source>
</evidence>
<dbReference type="InterPro" id="IPR001173">
    <property type="entry name" value="Glyco_trans_2-like"/>
</dbReference>
<feature type="transmembrane region" description="Helical" evidence="8">
    <location>
        <begin position="339"/>
        <end position="358"/>
    </location>
</feature>
<dbReference type="STRING" id="871741.SAMN05192570_1440"/>
<evidence type="ECO:0000313" key="11">
    <source>
        <dbReference type="Proteomes" id="UP000198788"/>
    </source>
</evidence>
<proteinExistence type="predicted"/>
<keyword evidence="4 8" id="KW-0812">Transmembrane</keyword>
<dbReference type="InterPro" id="IPR029044">
    <property type="entry name" value="Nucleotide-diphossugar_trans"/>
</dbReference>
<feature type="transmembrane region" description="Helical" evidence="8">
    <location>
        <begin position="387"/>
        <end position="407"/>
    </location>
</feature>
<feature type="region of interest" description="Disordered" evidence="7">
    <location>
        <begin position="1"/>
        <end position="20"/>
    </location>
</feature>
<keyword evidence="11" id="KW-1185">Reference proteome</keyword>
<dbReference type="PANTHER" id="PTHR43867">
    <property type="entry name" value="CELLULOSE SYNTHASE CATALYTIC SUBUNIT A [UDP-FORMING]"/>
    <property type="match status" value="1"/>
</dbReference>
<keyword evidence="6 8" id="KW-0472">Membrane</keyword>
<dbReference type="GO" id="GO:0016020">
    <property type="term" value="C:membrane"/>
    <property type="evidence" value="ECO:0007669"/>
    <property type="project" value="UniProtKB-SubCell"/>
</dbReference>
<dbReference type="GO" id="GO:0016757">
    <property type="term" value="F:glycosyltransferase activity"/>
    <property type="evidence" value="ECO:0007669"/>
    <property type="project" value="UniProtKB-KW"/>
</dbReference>
<dbReference type="InterPro" id="IPR050321">
    <property type="entry name" value="Glycosyltr_2/OpgH_subfam"/>
</dbReference>
<dbReference type="EMBL" id="FOZV01000002">
    <property type="protein sequence ID" value="SFS45747.1"/>
    <property type="molecule type" value="Genomic_DNA"/>
</dbReference>
<name>A0A1I6PZW2_9CAUL</name>
<gene>
    <name evidence="10" type="ORF">SAMN05192570_1440</name>
</gene>
<feature type="compositionally biased region" description="Basic and acidic residues" evidence="7">
    <location>
        <begin position="1"/>
        <end position="10"/>
    </location>
</feature>
<evidence type="ECO:0000256" key="8">
    <source>
        <dbReference type="SAM" id="Phobius"/>
    </source>
</evidence>
<evidence type="ECO:0000256" key="6">
    <source>
        <dbReference type="ARBA" id="ARBA00023136"/>
    </source>
</evidence>
<feature type="transmembrane region" description="Helical" evidence="8">
    <location>
        <begin position="364"/>
        <end position="380"/>
    </location>
</feature>
<evidence type="ECO:0000256" key="5">
    <source>
        <dbReference type="ARBA" id="ARBA00022989"/>
    </source>
</evidence>
<evidence type="ECO:0000313" key="10">
    <source>
        <dbReference type="EMBL" id="SFS45747.1"/>
    </source>
</evidence>
<evidence type="ECO:0000256" key="4">
    <source>
        <dbReference type="ARBA" id="ARBA00022692"/>
    </source>
</evidence>
<dbReference type="Pfam" id="PF13632">
    <property type="entry name" value="Glyco_trans_2_3"/>
    <property type="match status" value="1"/>
</dbReference>
<comment type="subcellular location">
    <subcellularLocation>
        <location evidence="1">Membrane</location>
        <topology evidence="1">Multi-pass membrane protein</topology>
    </subcellularLocation>
</comment>
<evidence type="ECO:0000256" key="1">
    <source>
        <dbReference type="ARBA" id="ARBA00004141"/>
    </source>
</evidence>
<protein>
    <submittedName>
        <fullName evidence="10">Glycosyltransferase, catalytic subunit of cellulose synthase and poly-beta-1,6-N-acetylglucosamine synthase</fullName>
    </submittedName>
</protein>
<evidence type="ECO:0000259" key="9">
    <source>
        <dbReference type="Pfam" id="PF13632"/>
    </source>
</evidence>
<dbReference type="Gene3D" id="3.90.550.10">
    <property type="entry name" value="Spore Coat Polysaccharide Biosynthesis Protein SpsA, Chain A"/>
    <property type="match status" value="1"/>
</dbReference>
<accession>A0A1I6PZW2</accession>
<keyword evidence="5 8" id="KW-1133">Transmembrane helix</keyword>
<organism evidence="10 11">
    <name type="scientific">Brevundimonas viscosa</name>
    <dbReference type="NCBI Taxonomy" id="871741"/>
    <lineage>
        <taxon>Bacteria</taxon>
        <taxon>Pseudomonadati</taxon>
        <taxon>Pseudomonadota</taxon>
        <taxon>Alphaproteobacteria</taxon>
        <taxon>Caulobacterales</taxon>
        <taxon>Caulobacteraceae</taxon>
        <taxon>Brevundimonas</taxon>
    </lineage>
</organism>
<feature type="domain" description="Glycosyltransferase 2-like" evidence="9">
    <location>
        <begin position="179"/>
        <end position="379"/>
    </location>
</feature>
<dbReference type="AlphaFoldDB" id="A0A1I6PZW2"/>
<dbReference type="PANTHER" id="PTHR43867:SF2">
    <property type="entry name" value="CELLULOSE SYNTHASE CATALYTIC SUBUNIT A [UDP-FORMING]"/>
    <property type="match status" value="1"/>
</dbReference>
<dbReference type="Proteomes" id="UP000198788">
    <property type="component" value="Unassembled WGS sequence"/>
</dbReference>
<dbReference type="RefSeq" id="WP_245777158.1">
    <property type="nucleotide sequence ID" value="NZ_FOZV01000002.1"/>
</dbReference>
<evidence type="ECO:0000256" key="2">
    <source>
        <dbReference type="ARBA" id="ARBA00022676"/>
    </source>
</evidence>
<feature type="transmembrane region" description="Helical" evidence="8">
    <location>
        <begin position="419"/>
        <end position="441"/>
    </location>
</feature>
<keyword evidence="2" id="KW-0328">Glycosyltransferase</keyword>
<feature type="transmembrane region" description="Helical" evidence="8">
    <location>
        <begin position="28"/>
        <end position="46"/>
    </location>
</feature>
<keyword evidence="3 10" id="KW-0808">Transferase</keyword>
<sequence length="487" mass="52141">MAGEPQRGEARYGPASEESAGRRGLAPFQWLILTTLAGCGGAGFWLQAERTGAVIVVALGAGFLLVAVWRILLVMLSAAPAPPAPDPTVWPRYTVLAALYDEAEVVPLLVSRLARIDYPADRLQGLLLLEAHDHDTIRAALAAPRPPWLELFIIPPGAPQTKPRALNHALERATGELLTVYDAEDEPDPGQLRAAAARFAADDSGRLACLQAPLRIRRLGTDGADPFLDRQFAAEYAALFETALPGLARLGLPFPLGGTSNHFRTAALKAVGGWDSWNVTEDADLGFRLWSRGWRLGMIDRPTRETPPGRLEHWLPQRVRWQKGYMQTWGVHTRRPWRLGLRGAAALLLTVGAGLASAALHGPSLAWIAAATLVAATAGLSPATPFLSLSVLVMGAAAAWLACAIGARRAGVPYGVRDMLAAPAYWSLLSLAFAHAVWRLVREPFAWDKTRHRPDAPAPAAAVDGALDEAAPQRLSAAHVAAPEPVA</sequence>
<reference evidence="11" key="1">
    <citation type="submission" date="2016-10" db="EMBL/GenBank/DDBJ databases">
        <authorList>
            <person name="Varghese N."/>
            <person name="Submissions S."/>
        </authorList>
    </citation>
    <scope>NUCLEOTIDE SEQUENCE [LARGE SCALE GENOMIC DNA]</scope>
    <source>
        <strain evidence="11">CGMCC 1.10683</strain>
    </source>
</reference>
<feature type="transmembrane region" description="Helical" evidence="8">
    <location>
        <begin position="52"/>
        <end position="73"/>
    </location>
</feature>